<dbReference type="PANTHER" id="PTHR35568">
    <property type="entry name" value="TRANSCRIPTIONAL REGULATOR DAUR"/>
    <property type="match status" value="1"/>
</dbReference>
<dbReference type="RefSeq" id="WP_257533105.1">
    <property type="nucleotide sequence ID" value="NZ_JANKAS010000019.1"/>
</dbReference>
<protein>
    <submittedName>
        <fullName evidence="3">PAS domain-containing protein</fullName>
    </submittedName>
</protein>
<accession>A0AAE3HGB4</accession>
<name>A0AAE3HGB4_9FIRM</name>
<proteinExistence type="predicted"/>
<dbReference type="Pfam" id="PF08348">
    <property type="entry name" value="PAS_6"/>
    <property type="match status" value="1"/>
</dbReference>
<feature type="domain" description="Transcriptional regulator DauR-like HTH" evidence="2">
    <location>
        <begin position="158"/>
        <end position="215"/>
    </location>
</feature>
<dbReference type="EMBL" id="JANKAS010000019">
    <property type="protein sequence ID" value="MCR1900111.1"/>
    <property type="molecule type" value="Genomic_DNA"/>
</dbReference>
<evidence type="ECO:0000259" key="1">
    <source>
        <dbReference type="Pfam" id="PF08348"/>
    </source>
</evidence>
<dbReference type="InterPro" id="IPR013559">
    <property type="entry name" value="YheO"/>
</dbReference>
<organism evidence="3 4">
    <name type="scientific">Irregularibacter muris</name>
    <dbReference type="NCBI Taxonomy" id="1796619"/>
    <lineage>
        <taxon>Bacteria</taxon>
        <taxon>Bacillati</taxon>
        <taxon>Bacillota</taxon>
        <taxon>Clostridia</taxon>
        <taxon>Eubacteriales</taxon>
        <taxon>Eubacteriaceae</taxon>
        <taxon>Irregularibacter</taxon>
    </lineage>
</organism>
<dbReference type="PANTHER" id="PTHR35568:SF1">
    <property type="entry name" value="TRANSCRIPTIONAL REGULATOR DAUR"/>
    <property type="match status" value="1"/>
</dbReference>
<sequence>MNQYAKLTATDRLILESYKSVLDGLSEFLGLGYEIVLHSLEDINCAAIKVINGHYTGRKEGAPITDLALEMLAEIKKSGNNHTNLIYSNRNNKGTPIRSATLPITGENNQIIGLLCINFYMDIPLHVYLESIMKIDNGHKDVVENFANDTEILIMSALENTKTEVFNNPNISTSNKNKEIIALLNDKGVFNLKDAVIKVAENLGISKNTVYLHLRNLSE</sequence>
<dbReference type="InterPro" id="IPR039446">
    <property type="entry name" value="DauR-like"/>
</dbReference>
<dbReference type="AlphaFoldDB" id="A0AAE3HGB4"/>
<dbReference type="InterPro" id="IPR039445">
    <property type="entry name" value="DauR-like_HTH"/>
</dbReference>
<comment type="caution">
    <text evidence="3">The sequence shown here is derived from an EMBL/GenBank/DDBJ whole genome shotgun (WGS) entry which is preliminary data.</text>
</comment>
<feature type="domain" description="YheO-like" evidence="1">
    <location>
        <begin position="15"/>
        <end position="122"/>
    </location>
</feature>
<dbReference type="Proteomes" id="UP001205748">
    <property type="component" value="Unassembled WGS sequence"/>
</dbReference>
<evidence type="ECO:0000313" key="3">
    <source>
        <dbReference type="EMBL" id="MCR1900111.1"/>
    </source>
</evidence>
<reference evidence="3" key="1">
    <citation type="submission" date="2022-07" db="EMBL/GenBank/DDBJ databases">
        <title>Enhanced cultured diversity of the mouse gut microbiota enables custom-made synthetic communities.</title>
        <authorList>
            <person name="Afrizal A."/>
        </authorList>
    </citation>
    <scope>NUCLEOTIDE SEQUENCE</scope>
    <source>
        <strain evidence="3">DSM 28593</strain>
    </source>
</reference>
<gene>
    <name evidence="3" type="ORF">NSA47_14170</name>
</gene>
<evidence type="ECO:0000259" key="2">
    <source>
        <dbReference type="Pfam" id="PF13309"/>
    </source>
</evidence>
<keyword evidence="4" id="KW-1185">Reference proteome</keyword>
<dbReference type="Pfam" id="PF13309">
    <property type="entry name" value="HTH_22"/>
    <property type="match status" value="1"/>
</dbReference>
<evidence type="ECO:0000313" key="4">
    <source>
        <dbReference type="Proteomes" id="UP001205748"/>
    </source>
</evidence>